<name>A0A2N0X781_9CORY</name>
<dbReference type="PANTHER" id="PTHR30595:SF6">
    <property type="entry name" value="SCHLAFEN ALBA-2 DOMAIN-CONTAINING PROTEIN"/>
    <property type="match status" value="1"/>
</dbReference>
<dbReference type="Gene3D" id="3.30.565.60">
    <property type="match status" value="1"/>
</dbReference>
<feature type="domain" description="Schlafen AlbA-2" evidence="1">
    <location>
        <begin position="34"/>
        <end position="157"/>
    </location>
</feature>
<comment type="caution">
    <text evidence="2">The sequence shown here is derived from an EMBL/GenBank/DDBJ whole genome shotgun (WGS) entry which is preliminary data.</text>
</comment>
<dbReference type="InterPro" id="IPR038461">
    <property type="entry name" value="Schlafen_AlbA_2_dom_sf"/>
</dbReference>
<dbReference type="Gene3D" id="6.10.10.130">
    <property type="match status" value="1"/>
</dbReference>
<dbReference type="AlphaFoldDB" id="A0A2N0X781"/>
<protein>
    <submittedName>
        <fullName evidence="2">AAA family ATPase</fullName>
    </submittedName>
</protein>
<dbReference type="OrthoDB" id="9805115at2"/>
<reference evidence="2 3" key="1">
    <citation type="submission" date="2017-12" db="EMBL/GenBank/DDBJ databases">
        <title>Corynebacterium mastitidis 16-1433 Genome.</title>
        <authorList>
            <person name="Gulvik C.A."/>
        </authorList>
    </citation>
    <scope>NUCLEOTIDE SEQUENCE [LARGE SCALE GENOMIC DNA]</scope>
    <source>
        <strain evidence="2 3">16-1433</strain>
    </source>
</reference>
<dbReference type="Gene3D" id="3.30.950.30">
    <property type="entry name" value="Schlafen, AAA domain"/>
    <property type="match status" value="1"/>
</dbReference>
<dbReference type="EMBL" id="PJAF01000016">
    <property type="protein sequence ID" value="PKF68543.1"/>
    <property type="molecule type" value="Genomic_DNA"/>
</dbReference>
<organism evidence="2 3">
    <name type="scientific">Corynebacterium mastitidis</name>
    <dbReference type="NCBI Taxonomy" id="161890"/>
    <lineage>
        <taxon>Bacteria</taxon>
        <taxon>Bacillati</taxon>
        <taxon>Actinomycetota</taxon>
        <taxon>Actinomycetes</taxon>
        <taxon>Mycobacteriales</taxon>
        <taxon>Corynebacteriaceae</taxon>
        <taxon>Corynebacterium</taxon>
    </lineage>
</organism>
<dbReference type="InterPro" id="IPR007421">
    <property type="entry name" value="Schlafen_AlbA_2_dom"/>
</dbReference>
<dbReference type="RefSeq" id="WP_101173728.1">
    <property type="nucleotide sequence ID" value="NZ_JAKRKB010000014.1"/>
</dbReference>
<dbReference type="Pfam" id="PF13749">
    <property type="entry name" value="HATPase_c_4"/>
    <property type="match status" value="1"/>
</dbReference>
<evidence type="ECO:0000313" key="3">
    <source>
        <dbReference type="Proteomes" id="UP000233249"/>
    </source>
</evidence>
<dbReference type="Proteomes" id="UP000233249">
    <property type="component" value="Unassembled WGS sequence"/>
</dbReference>
<sequence length="578" mass="63907">MGETGNNAEGHEVPDVVRQALETIGDGATADFQEGQLLEFKEDPAVHGERNPEAKLAEVLINECVCMANGAEGDSYIVLGVADKVPGPEAFTGTDCDEEWVIRKVLGGTRPGLRVEVTAIAWRKRRLLCIRIPRPFTLYTRTQGQGTWRNKKKCEPLTDEKRKEIRFRRENPDYTERRSSLCLEDLDRAALDYARSLYTHRVAVSGAEDHAPQTDGELLRALGLLHDDGQLNMAAEILFAPLKPGRVSVQHHLSTVPGEEPRVTNISRPLILAFAEVKRLIEQAAPSDIMRVDFEDGQEVSIPAFPARAIDEVVANALVHRDWLLSSPVVIEQGPRTLLVSSPGSLPVGVETSRLLSTRSIPRNPTLIRAMRLLGLAEESSRGFDRMWASMLASGREAPEVVDTLSDVRVTLAAGDPDAGFIRGMKKIAQEWGGEVARSVRVLIVLRHLSRNPVLTLQKAEELLQVPETEARETMQWLKGQGIVEVVRPQGQEWTLGERARGALREDEAPVFVGLSLQQWVEAHLRDGRVLTNRDIVSGTGATRAEVTDLLRYLRSQGLVQIDPNGPQRGPGTRWTAS</sequence>
<dbReference type="PANTHER" id="PTHR30595">
    <property type="entry name" value="GLPR-RELATED TRANSCRIPTIONAL REPRESSOR"/>
    <property type="match status" value="1"/>
</dbReference>
<accession>A0A2N0X781</accession>
<evidence type="ECO:0000313" key="2">
    <source>
        <dbReference type="EMBL" id="PKF68543.1"/>
    </source>
</evidence>
<gene>
    <name evidence="2" type="ORF">CXB45_06520</name>
</gene>
<evidence type="ECO:0000259" key="1">
    <source>
        <dbReference type="Pfam" id="PF04326"/>
    </source>
</evidence>
<proteinExistence type="predicted"/>
<dbReference type="InterPro" id="IPR038475">
    <property type="entry name" value="RecG_C_sf"/>
</dbReference>
<dbReference type="Pfam" id="PF04326">
    <property type="entry name" value="SLFN_AlbA_2"/>
    <property type="match status" value="1"/>
</dbReference>